<proteinExistence type="predicted"/>
<dbReference type="PANTHER" id="PTHR43464">
    <property type="entry name" value="METHYLTRANSFERASE"/>
    <property type="match status" value="1"/>
</dbReference>
<keyword evidence="2 6" id="KW-0808">Transferase</keyword>
<dbReference type="GO" id="GO:0008168">
    <property type="term" value="F:methyltransferase activity"/>
    <property type="evidence" value="ECO:0007669"/>
    <property type="project" value="UniProtKB-KW"/>
</dbReference>
<evidence type="ECO:0000259" key="5">
    <source>
        <dbReference type="Pfam" id="PF13649"/>
    </source>
</evidence>
<dbReference type="SUPFAM" id="SSF53335">
    <property type="entry name" value="S-adenosyl-L-methionine-dependent methyltransferases"/>
    <property type="match status" value="1"/>
</dbReference>
<dbReference type="GO" id="GO:0032259">
    <property type="term" value="P:methylation"/>
    <property type="evidence" value="ECO:0007669"/>
    <property type="project" value="UniProtKB-KW"/>
</dbReference>
<sequence>MPGYRAPRRSMQPRAAPRGPRDLTHPSARGTRPSVARDEARAAGEGDEAEEIRRFYRERFLPQNAWWPILPHAYLCQRQRQRRIRQSLQEIGVASFEDLRALRVLEVGCGGGSNLAWLVEMGADPTGLVGVDLVPERIEQARQRCAGVRFLAGNILETDVGGPFDVVMLFAVLTSVTNAETKQKIMEKCLSLLRPGGALLFYDLMTRREDPGTPNYKKLTYAEFEGYLGGRRPRYFKRDYLRRDVAERIVPLPRVGLFAAEVLQAIGWFNIEATFAHVRA</sequence>
<feature type="region of interest" description="Disordered" evidence="4">
    <location>
        <begin position="1"/>
        <end position="48"/>
    </location>
</feature>
<dbReference type="CDD" id="cd02440">
    <property type="entry name" value="AdoMet_MTases"/>
    <property type="match status" value="1"/>
</dbReference>
<feature type="compositionally biased region" description="Basic and acidic residues" evidence="4">
    <location>
        <begin position="35"/>
        <end position="44"/>
    </location>
</feature>
<evidence type="ECO:0000313" key="7">
    <source>
        <dbReference type="Proteomes" id="UP000309215"/>
    </source>
</evidence>
<evidence type="ECO:0000313" key="6">
    <source>
        <dbReference type="EMBL" id="TKD09172.1"/>
    </source>
</evidence>
<reference evidence="6 7" key="1">
    <citation type="submission" date="2019-04" db="EMBL/GenBank/DDBJ databases">
        <authorList>
            <person name="Li Y."/>
            <person name="Wang J."/>
        </authorList>
    </citation>
    <scope>NUCLEOTIDE SEQUENCE [LARGE SCALE GENOMIC DNA]</scope>
    <source>
        <strain evidence="6 7">DSM 14668</strain>
    </source>
</reference>
<accession>A0A4U1JDX8</accession>
<evidence type="ECO:0000256" key="4">
    <source>
        <dbReference type="SAM" id="MobiDB-lite"/>
    </source>
</evidence>
<dbReference type="InterPro" id="IPR029063">
    <property type="entry name" value="SAM-dependent_MTases_sf"/>
</dbReference>
<protein>
    <submittedName>
        <fullName evidence="6">Class I SAM-dependent methyltransferase</fullName>
    </submittedName>
</protein>
<gene>
    <name evidence="6" type="ORF">E8A74_12875</name>
</gene>
<dbReference type="Pfam" id="PF13649">
    <property type="entry name" value="Methyltransf_25"/>
    <property type="match status" value="1"/>
</dbReference>
<comment type="caution">
    <text evidence="6">The sequence shown here is derived from an EMBL/GenBank/DDBJ whole genome shotgun (WGS) entry which is preliminary data.</text>
</comment>
<dbReference type="Gene3D" id="3.40.50.150">
    <property type="entry name" value="Vaccinia Virus protein VP39"/>
    <property type="match status" value="1"/>
</dbReference>
<evidence type="ECO:0000256" key="2">
    <source>
        <dbReference type="ARBA" id="ARBA00022679"/>
    </source>
</evidence>
<dbReference type="AlphaFoldDB" id="A0A4U1JDX8"/>
<keyword evidence="7" id="KW-1185">Reference proteome</keyword>
<feature type="domain" description="Methyltransferase" evidence="5">
    <location>
        <begin position="104"/>
        <end position="197"/>
    </location>
</feature>
<evidence type="ECO:0000256" key="1">
    <source>
        <dbReference type="ARBA" id="ARBA00022603"/>
    </source>
</evidence>
<name>A0A4U1JDX8_9BACT</name>
<evidence type="ECO:0000256" key="3">
    <source>
        <dbReference type="ARBA" id="ARBA00022691"/>
    </source>
</evidence>
<dbReference type="PANTHER" id="PTHR43464:SF19">
    <property type="entry name" value="UBIQUINONE BIOSYNTHESIS O-METHYLTRANSFERASE, MITOCHONDRIAL"/>
    <property type="match status" value="1"/>
</dbReference>
<dbReference type="Proteomes" id="UP000309215">
    <property type="component" value="Unassembled WGS sequence"/>
</dbReference>
<keyword evidence="3" id="KW-0949">S-adenosyl-L-methionine</keyword>
<dbReference type="EMBL" id="SSMQ01000011">
    <property type="protein sequence ID" value="TKD09172.1"/>
    <property type="molecule type" value="Genomic_DNA"/>
</dbReference>
<dbReference type="OrthoDB" id="9792752at2"/>
<dbReference type="InterPro" id="IPR041698">
    <property type="entry name" value="Methyltransf_25"/>
</dbReference>
<keyword evidence="1 6" id="KW-0489">Methyltransferase</keyword>
<organism evidence="6 7">
    <name type="scientific">Polyangium fumosum</name>
    <dbReference type="NCBI Taxonomy" id="889272"/>
    <lineage>
        <taxon>Bacteria</taxon>
        <taxon>Pseudomonadati</taxon>
        <taxon>Myxococcota</taxon>
        <taxon>Polyangia</taxon>
        <taxon>Polyangiales</taxon>
        <taxon>Polyangiaceae</taxon>
        <taxon>Polyangium</taxon>
    </lineage>
</organism>